<dbReference type="InterPro" id="IPR019594">
    <property type="entry name" value="Glu/Gly-bd"/>
</dbReference>
<evidence type="ECO:0000256" key="1">
    <source>
        <dbReference type="ARBA" id="ARBA00022448"/>
    </source>
</evidence>
<evidence type="ECO:0000256" key="3">
    <source>
        <dbReference type="ARBA" id="ARBA00022692"/>
    </source>
</evidence>
<keyword evidence="25" id="KW-1185">Reference proteome</keyword>
<feature type="compositionally biased region" description="Polar residues" evidence="21">
    <location>
        <begin position="895"/>
        <end position="912"/>
    </location>
</feature>
<evidence type="ECO:0000256" key="10">
    <source>
        <dbReference type="ARBA" id="ARBA00023180"/>
    </source>
</evidence>
<evidence type="ECO:0000256" key="18">
    <source>
        <dbReference type="PIRSR" id="PIRSR601508-1"/>
    </source>
</evidence>
<evidence type="ECO:0000259" key="22">
    <source>
        <dbReference type="SMART" id="SM00079"/>
    </source>
</evidence>
<name>A0AAV0AB86_PHORO</name>
<evidence type="ECO:0000256" key="14">
    <source>
        <dbReference type="ARBA" id="ARBA00034104"/>
    </source>
</evidence>
<keyword evidence="6 20" id="KW-0770">Synapse</keyword>
<feature type="compositionally biased region" description="Basic residues" evidence="21">
    <location>
        <begin position="913"/>
        <end position="924"/>
    </location>
</feature>
<feature type="site" description="Crucial to convey clamshell closure to channel opening" evidence="19">
    <location>
        <position position="404"/>
    </location>
</feature>
<dbReference type="GO" id="GO:0004972">
    <property type="term" value="F:NMDA glutamate receptor activity"/>
    <property type="evidence" value="ECO:0007669"/>
    <property type="project" value="UniProtKB-ARBA"/>
</dbReference>
<dbReference type="Pfam" id="PF10565">
    <property type="entry name" value="NMDAR2_C"/>
    <property type="match status" value="1"/>
</dbReference>
<organism evidence="24 25">
    <name type="scientific">Phodopus roborovskii</name>
    <name type="common">Roborovski's desert hamster</name>
    <name type="synonym">Cricetulus roborovskii</name>
    <dbReference type="NCBI Taxonomy" id="109678"/>
    <lineage>
        <taxon>Eukaryota</taxon>
        <taxon>Metazoa</taxon>
        <taxon>Chordata</taxon>
        <taxon>Craniata</taxon>
        <taxon>Vertebrata</taxon>
        <taxon>Euteleostomi</taxon>
        <taxon>Mammalia</taxon>
        <taxon>Eutheria</taxon>
        <taxon>Euarchontoglires</taxon>
        <taxon>Glires</taxon>
        <taxon>Rodentia</taxon>
        <taxon>Myomorpha</taxon>
        <taxon>Muroidea</taxon>
        <taxon>Cricetidae</taxon>
        <taxon>Cricetinae</taxon>
        <taxon>Phodopus</taxon>
    </lineage>
</organism>
<evidence type="ECO:0000256" key="20">
    <source>
        <dbReference type="RuleBase" id="RU367118"/>
    </source>
</evidence>
<dbReference type="SUPFAM" id="SSF53850">
    <property type="entry name" value="Periplasmic binding protein-like II"/>
    <property type="match status" value="1"/>
</dbReference>
<feature type="region of interest" description="Disordered" evidence="21">
    <location>
        <begin position="785"/>
        <end position="817"/>
    </location>
</feature>
<dbReference type="FunFam" id="1.10.287.70:FF:000199">
    <property type="entry name" value="Glutamate receptor ionotropic, NMDA 2B"/>
    <property type="match status" value="1"/>
</dbReference>
<evidence type="ECO:0000256" key="12">
    <source>
        <dbReference type="ARBA" id="ARBA00023286"/>
    </source>
</evidence>
<dbReference type="Gene3D" id="3.40.190.10">
    <property type="entry name" value="Periplasmic binding protein-like II"/>
    <property type="match status" value="1"/>
</dbReference>
<keyword evidence="1 20" id="KW-0813">Transport</keyword>
<evidence type="ECO:0000313" key="24">
    <source>
        <dbReference type="EMBL" id="CAH7428182.1"/>
    </source>
</evidence>
<keyword evidence="5 20" id="KW-1133">Transmembrane helix</keyword>
<dbReference type="SMART" id="SM00079">
    <property type="entry name" value="PBPe"/>
    <property type="match status" value="1"/>
</dbReference>
<comment type="subcellular location">
    <subcellularLocation>
        <location evidence="14 20">Postsynaptic cell membrane</location>
        <topology evidence="14 20">Multi-pass membrane protein</topology>
    </subcellularLocation>
</comment>
<feature type="transmembrane region" description="Helical" evidence="20">
    <location>
        <begin position="444"/>
        <end position="465"/>
    </location>
</feature>
<feature type="transmembrane region" description="Helical" evidence="20">
    <location>
        <begin position="371"/>
        <end position="396"/>
    </location>
</feature>
<dbReference type="Pfam" id="PF00060">
    <property type="entry name" value="Lig_chan"/>
    <property type="match status" value="1"/>
</dbReference>
<feature type="transmembrane region" description="Helical" evidence="20">
    <location>
        <begin position="341"/>
        <end position="359"/>
    </location>
</feature>
<dbReference type="InterPro" id="IPR001508">
    <property type="entry name" value="Iono_Glu_rcpt_met"/>
</dbReference>
<feature type="domain" description="Ionotropic glutamate receptor C-terminal" evidence="22">
    <location>
        <begin position="172"/>
        <end position="422"/>
    </location>
</feature>
<evidence type="ECO:0000256" key="6">
    <source>
        <dbReference type="ARBA" id="ARBA00023018"/>
    </source>
</evidence>
<evidence type="ECO:0000256" key="8">
    <source>
        <dbReference type="ARBA" id="ARBA00023136"/>
    </source>
</evidence>
<dbReference type="SMART" id="SM00918">
    <property type="entry name" value="Lig_chan-Glu_bd"/>
    <property type="match status" value="1"/>
</dbReference>
<comment type="function">
    <text evidence="20">Receptor for glutamate that functions as a ligand-gated ion channel in the central nervous system and plays an important role in excitatory synaptic transmission. L-glutamate acts as an excitatory neurotransmitter at many synapses in the central nervous system.</text>
</comment>
<comment type="similarity">
    <text evidence="20">Belongs to the glutamate-gated ion channel (TC 1.A.10.1) family.</text>
</comment>
<comment type="catalytic activity">
    <reaction evidence="17">
        <text>Ca(2+)(in) = Ca(2+)(out)</text>
        <dbReference type="Rhea" id="RHEA:29671"/>
        <dbReference type="ChEBI" id="CHEBI:29108"/>
    </reaction>
</comment>
<evidence type="ECO:0000256" key="16">
    <source>
        <dbReference type="ARBA" id="ARBA00036239"/>
    </source>
</evidence>
<keyword evidence="13 20" id="KW-0407">Ion channel</keyword>
<evidence type="ECO:0000256" key="2">
    <source>
        <dbReference type="ARBA" id="ARBA00022475"/>
    </source>
</evidence>
<dbReference type="Proteomes" id="UP001152836">
    <property type="component" value="Unassembled WGS sequence"/>
</dbReference>
<dbReference type="AlphaFoldDB" id="A0AAV0AB86"/>
<comment type="catalytic activity">
    <reaction evidence="15">
        <text>K(+)(in) = K(+)(out)</text>
        <dbReference type="Rhea" id="RHEA:29463"/>
        <dbReference type="ChEBI" id="CHEBI:29103"/>
    </reaction>
</comment>
<keyword evidence="7 20" id="KW-0406">Ion transport</keyword>
<keyword evidence="8 20" id="KW-0472">Membrane</keyword>
<dbReference type="PANTHER" id="PTHR18966">
    <property type="entry name" value="IONOTROPIC GLUTAMATE RECEPTOR"/>
    <property type="match status" value="1"/>
</dbReference>
<keyword evidence="4" id="KW-0732">Signal</keyword>
<keyword evidence="11 20" id="KW-0628">Postsynaptic cell membrane</keyword>
<feature type="region of interest" description="Disordered" evidence="21">
    <location>
        <begin position="891"/>
        <end position="924"/>
    </location>
</feature>
<dbReference type="FunFam" id="3.40.190.10:FF:000038">
    <property type="entry name" value="Putative glutamate receptor ionotropic NMDA 2B"/>
    <property type="match status" value="1"/>
</dbReference>
<keyword evidence="9 20" id="KW-0675">Receptor</keyword>
<gene>
    <name evidence="24" type="primary">Grin2b</name>
    <name evidence="24" type="ORF">PHOROB_LOCUS16969</name>
</gene>
<feature type="binding site" evidence="18">
    <location>
        <position position="260"/>
    </location>
    <ligand>
        <name>L-glutamate</name>
        <dbReference type="ChEBI" id="CHEBI:29985"/>
    </ligand>
</feature>
<feature type="transmembrane region" description="Helical" evidence="20">
    <location>
        <begin position="299"/>
        <end position="321"/>
    </location>
</feature>
<proteinExistence type="inferred from homology"/>
<dbReference type="InterPro" id="IPR001320">
    <property type="entry name" value="Iontro_rcpt_C"/>
</dbReference>
<dbReference type="GO" id="GO:0060079">
    <property type="term" value="P:excitatory postsynaptic potential"/>
    <property type="evidence" value="ECO:0007669"/>
    <property type="project" value="UniProtKB-ARBA"/>
</dbReference>
<reference evidence="24" key="1">
    <citation type="submission" date="2022-06" db="EMBL/GenBank/DDBJ databases">
        <authorList>
            <person name="Andreotti S."/>
            <person name="Wyler E."/>
        </authorList>
    </citation>
    <scope>NUCLEOTIDE SEQUENCE</scope>
</reference>
<dbReference type="InterPro" id="IPR018884">
    <property type="entry name" value="NMDAR2_C"/>
</dbReference>
<dbReference type="GO" id="GO:0005789">
    <property type="term" value="C:endoplasmic reticulum membrane"/>
    <property type="evidence" value="ECO:0007669"/>
    <property type="project" value="UniProtKB-ARBA"/>
</dbReference>
<evidence type="ECO:0000256" key="17">
    <source>
        <dbReference type="ARBA" id="ARBA00036634"/>
    </source>
</evidence>
<evidence type="ECO:0000256" key="7">
    <source>
        <dbReference type="ARBA" id="ARBA00023065"/>
    </source>
</evidence>
<sequence length="1106" mass="124607">MCLCLTLPLPKSWEIIHGRSSTFQALLLGEVVEIFKWTLYDKVTRCVIIPSEAIVYLYITKERKHLGSMLHSEPRSKIVWEKKNCANPNKIFFHHGWHSLCGPTWLLRDSYLCHPRVGKWKDKSLQMKYYVWPRMCPETEEQEDDHLSIVTLEEAPFVIVESVDPLSGTCMRNTVPCQKRIISENKTDEEPGYIKKCCKGFCIDILKKISKSVKFTYDLYLVTNGKHGKKINGTWNGMIGEVVMKRAYMAVGSLTINEERSEVVDFSVPFIETGISVMVSRSNGTVSPSAFLEPFSADVWVMMFVMLLIVSAVAVFVFEYFSPVGYNRCLADGREPGGPSFTIGKAIWLLWGLVFNNSVPVQNPKGTTSKIMVSVWAFFAVIFLASYTANLAAFMIQEEYVDQVSGLSDKKMEELEALWLTGICHNEKNEVMSSQLDIDNMAGVFYMLGAAMALSLITFICEHLFYWQFRHCFMGVCSGKPGMVFSISRGIYSCIHGVAIEERQSVMNSPTATMNNTHSNILRLLRTAKNMANLSGVNGSPQSALDFIRRESSVYDISEHRRSFTHSDCKSYNNPPCEENLFSDYISEVERTFGNLQLKDSNVYQDHYHHHHRPHSIGSTSSIDGLYDCDNPPFTTQPRSISKKPLDIGLPSSKHSQLSDLYGKFSFKSDRYSGHDDLIRSDVSDISTHTVTYGNIEGNAAKRRKQQYKDSLKKRPASAKSRREFDEIELAYRRRPPRSPDHKRYFRDKEGLRDFYLDQFRTKENSPHWEHVDLTDIYKERSDDFKRDSVSGGGPCTNRSHLKHGSGDKHGVVGGVPAPWEKNLTNVDWEDRSGGNFCRSCPSKLHNYSSTVAGQNSGRQACIRCEACKKAGNLYDISEDNSLQELDQPAAPVPVTSNASSTKYPQSPTNSKAQKKNRNKLRRQHSYDTFVDLQKEEAALAPRSVSLKDKGRFLDGSPYAHMFEMPAGESSFANNKSSVPTAGHHHNNPGSGYMLSKSLYPDRVTQNPFIPTFGDDQCLLHGSKSYFFRQPTVAGASKTRPDFRALVTNKPVVSALHGAVPGRFQKDICIGNQSNPCVPNNKNPRAFNGSSNGHVYEKLSSIESDV</sequence>
<dbReference type="GO" id="GO:0050806">
    <property type="term" value="P:positive regulation of synaptic transmission"/>
    <property type="evidence" value="ECO:0007669"/>
    <property type="project" value="UniProtKB-ARBA"/>
</dbReference>
<keyword evidence="10" id="KW-0325">Glycoprotein</keyword>
<comment type="catalytic activity">
    <reaction evidence="16">
        <text>Na(+)(in) = Na(+)(out)</text>
        <dbReference type="Rhea" id="RHEA:34963"/>
        <dbReference type="ChEBI" id="CHEBI:29101"/>
    </reaction>
</comment>
<dbReference type="EMBL" id="CALSGD010001622">
    <property type="protein sequence ID" value="CAH7428182.1"/>
    <property type="molecule type" value="Genomic_DNA"/>
</dbReference>
<feature type="domain" description="Ionotropic glutamate receptor L-glutamate and glycine-binding" evidence="23">
    <location>
        <begin position="181"/>
        <end position="244"/>
    </location>
</feature>
<accession>A0AAV0AB86</accession>
<dbReference type="InterPro" id="IPR015683">
    <property type="entry name" value="Ionotropic_Glu_rcpt"/>
</dbReference>
<keyword evidence="2 20" id="KW-1003">Cell membrane</keyword>
<dbReference type="GO" id="GO:0017146">
    <property type="term" value="C:NMDA selective glutamate receptor complex"/>
    <property type="evidence" value="ECO:0007669"/>
    <property type="project" value="UniProtKB-ARBA"/>
</dbReference>
<dbReference type="GO" id="GO:0098839">
    <property type="term" value="C:postsynaptic density membrane"/>
    <property type="evidence" value="ECO:0007669"/>
    <property type="project" value="UniProtKB-ARBA"/>
</dbReference>
<dbReference type="GO" id="GO:0048167">
    <property type="term" value="P:regulation of synaptic plasticity"/>
    <property type="evidence" value="ECO:0007669"/>
    <property type="project" value="UniProtKB-ARBA"/>
</dbReference>
<dbReference type="PRINTS" id="PR00177">
    <property type="entry name" value="NMDARECEPTOR"/>
</dbReference>
<keyword evidence="3 20" id="KW-0812">Transmembrane</keyword>
<evidence type="ECO:0000259" key="23">
    <source>
        <dbReference type="SMART" id="SM00918"/>
    </source>
</evidence>
<evidence type="ECO:0000256" key="9">
    <source>
        <dbReference type="ARBA" id="ARBA00023170"/>
    </source>
</evidence>
<keyword evidence="12 20" id="KW-1071">Ligand-gated ion channel</keyword>
<feature type="binding site" evidence="18">
    <location>
        <position position="255"/>
    </location>
    <ligand>
        <name>L-glutamate</name>
        <dbReference type="ChEBI" id="CHEBI:29985"/>
    </ligand>
</feature>
<evidence type="ECO:0000256" key="21">
    <source>
        <dbReference type="SAM" id="MobiDB-lite"/>
    </source>
</evidence>
<dbReference type="Pfam" id="PF10613">
    <property type="entry name" value="Lig_chan-Glu_bd"/>
    <property type="match status" value="1"/>
</dbReference>
<evidence type="ECO:0000256" key="4">
    <source>
        <dbReference type="ARBA" id="ARBA00022729"/>
    </source>
</evidence>
<comment type="caution">
    <text evidence="24">The sequence shown here is derived from an EMBL/GenBank/DDBJ whole genome shotgun (WGS) entry which is preliminary data.</text>
</comment>
<evidence type="ECO:0000313" key="25">
    <source>
        <dbReference type="Proteomes" id="UP001152836"/>
    </source>
</evidence>
<evidence type="ECO:0000256" key="15">
    <source>
        <dbReference type="ARBA" id="ARBA00034430"/>
    </source>
</evidence>
<evidence type="ECO:0000256" key="13">
    <source>
        <dbReference type="ARBA" id="ARBA00023303"/>
    </source>
</evidence>
<evidence type="ECO:0000256" key="19">
    <source>
        <dbReference type="PIRSR" id="PIRSR601508-2"/>
    </source>
</evidence>
<dbReference type="Gene3D" id="1.10.287.70">
    <property type="match status" value="1"/>
</dbReference>
<evidence type="ECO:0000256" key="11">
    <source>
        <dbReference type="ARBA" id="ARBA00023257"/>
    </source>
</evidence>
<evidence type="ECO:0000256" key="5">
    <source>
        <dbReference type="ARBA" id="ARBA00022989"/>
    </source>
</evidence>
<protein>
    <recommendedName>
        <fullName evidence="20">Glutamate receptor</fullName>
    </recommendedName>
</protein>